<accession>A0AAE0S5M4</accession>
<proteinExistence type="predicted"/>
<organism evidence="2 3">
    <name type="scientific">Potamilus streckersoni</name>
    <dbReference type="NCBI Taxonomy" id="2493646"/>
    <lineage>
        <taxon>Eukaryota</taxon>
        <taxon>Metazoa</taxon>
        <taxon>Spiralia</taxon>
        <taxon>Lophotrochozoa</taxon>
        <taxon>Mollusca</taxon>
        <taxon>Bivalvia</taxon>
        <taxon>Autobranchia</taxon>
        <taxon>Heteroconchia</taxon>
        <taxon>Palaeoheterodonta</taxon>
        <taxon>Unionida</taxon>
        <taxon>Unionoidea</taxon>
        <taxon>Unionidae</taxon>
        <taxon>Ambleminae</taxon>
        <taxon>Lampsilini</taxon>
        <taxon>Potamilus</taxon>
    </lineage>
</organism>
<dbReference type="InterPro" id="IPR040427">
    <property type="entry name" value="Flacc"/>
</dbReference>
<reference evidence="2" key="3">
    <citation type="submission" date="2023-05" db="EMBL/GenBank/DDBJ databases">
        <authorList>
            <person name="Smith C.H."/>
        </authorList>
    </citation>
    <scope>NUCLEOTIDE SEQUENCE</scope>
    <source>
        <strain evidence="2">CHS0354</strain>
        <tissue evidence="2">Mantle</tissue>
    </source>
</reference>
<feature type="region of interest" description="Disordered" evidence="1">
    <location>
        <begin position="1"/>
        <end position="32"/>
    </location>
</feature>
<evidence type="ECO:0000256" key="1">
    <source>
        <dbReference type="SAM" id="MobiDB-lite"/>
    </source>
</evidence>
<dbReference type="Proteomes" id="UP001195483">
    <property type="component" value="Unassembled WGS sequence"/>
</dbReference>
<comment type="caution">
    <text evidence="2">The sequence shown here is derived from an EMBL/GenBank/DDBJ whole genome shotgun (WGS) entry which is preliminary data.</text>
</comment>
<dbReference type="PANTHER" id="PTHR38563:SF1">
    <property type="entry name" value="FL(2)D-ASSOCIATED COMPLEX COMPONENT"/>
    <property type="match status" value="1"/>
</dbReference>
<dbReference type="GO" id="GO:0016556">
    <property type="term" value="P:mRNA modification"/>
    <property type="evidence" value="ECO:0007669"/>
    <property type="project" value="InterPro"/>
</dbReference>
<feature type="compositionally biased region" description="Basic and acidic residues" evidence="1">
    <location>
        <begin position="7"/>
        <end position="30"/>
    </location>
</feature>
<reference evidence="2" key="2">
    <citation type="journal article" date="2021" name="Genome Biol. Evol.">
        <title>Developing a high-quality reference genome for a parasitic bivalve with doubly uniparental inheritance (Bivalvia: Unionida).</title>
        <authorList>
            <person name="Smith C.H."/>
        </authorList>
    </citation>
    <scope>NUCLEOTIDE SEQUENCE</scope>
    <source>
        <strain evidence="2">CHS0354</strain>
        <tissue evidence="2">Mantle</tissue>
    </source>
</reference>
<reference evidence="2" key="1">
    <citation type="journal article" date="2021" name="Genome Biol. Evol.">
        <title>A High-Quality Reference Genome for a Parasitic Bivalve with Doubly Uniparental Inheritance (Bivalvia: Unionida).</title>
        <authorList>
            <person name="Smith C.H."/>
        </authorList>
    </citation>
    <scope>NUCLEOTIDE SEQUENCE</scope>
    <source>
        <strain evidence="2">CHS0354</strain>
    </source>
</reference>
<evidence type="ECO:0000313" key="2">
    <source>
        <dbReference type="EMBL" id="KAK3585663.1"/>
    </source>
</evidence>
<dbReference type="GO" id="GO:0036396">
    <property type="term" value="C:RNA N6-methyladenosine methyltransferase complex"/>
    <property type="evidence" value="ECO:0007669"/>
    <property type="project" value="InterPro"/>
</dbReference>
<dbReference type="EMBL" id="JAEAOA010000333">
    <property type="protein sequence ID" value="KAK3585663.1"/>
    <property type="molecule type" value="Genomic_DNA"/>
</dbReference>
<keyword evidence="3" id="KW-1185">Reference proteome</keyword>
<gene>
    <name evidence="2" type="ORF">CHS0354_004592</name>
</gene>
<dbReference type="PANTHER" id="PTHR38563">
    <property type="entry name" value="FL(2)D-ASSOCIATED COMPLEX COMPONENT"/>
    <property type="match status" value="1"/>
</dbReference>
<protein>
    <submittedName>
        <fullName evidence="2">Uncharacterized protein</fullName>
    </submittedName>
</protein>
<name>A0AAE0S5M4_9BIVA</name>
<sequence>MKLIKLKLHESKTAHEEKEEAEKKREETVEPKPSFVLQHEIPAFHSAAIQKLKERQKLLHNVGPYRKALVARQDLEIRRQLCKVDKVVEQPRVYPTQQLDTDLFKLGVQLFKQARNQSERHEMAAAIKNEIIPSS</sequence>
<evidence type="ECO:0000313" key="3">
    <source>
        <dbReference type="Proteomes" id="UP001195483"/>
    </source>
</evidence>
<dbReference type="AlphaFoldDB" id="A0AAE0S5M4"/>